<dbReference type="AlphaFoldDB" id="A0A7R9I2Z3"/>
<feature type="region of interest" description="Disordered" evidence="1">
    <location>
        <begin position="207"/>
        <end position="240"/>
    </location>
</feature>
<proteinExistence type="predicted"/>
<accession>A0A7R9I2Z3</accession>
<protein>
    <submittedName>
        <fullName evidence="2">Uncharacterized protein</fullName>
    </submittedName>
</protein>
<feature type="compositionally biased region" description="Polar residues" evidence="1">
    <location>
        <begin position="155"/>
        <end position="181"/>
    </location>
</feature>
<sequence>MSTKTTRSNSELADSPSNRYLSRKRQAREDLPKPACKKRATLTRLAKTVGYTRIKMALSSPARLNKSAIRMDSKKYPERTKGSGSYERGGKCTRGGSKQRTIHCSRGNQRILRMRSRGDSNILSTSLRSRKSESVVYLGTFQKQCPCITIDDSSDSGYLPSTESEDNMSAVSSHCSSTSNPSEEDSGSDWNPTILPVMATYYTVDPNARHDGQRSTLRSPVESAVSLASRPSGDRGTRGPLEALVAPSTEAIWPEEVPAENWPSHSCDSLSGGQCDLLSELTLPSDLRDVKLSSLHGECSGTASCGGLGPCYCSVLGDVSKMAEIYNLDLTDTLSMDDGDYDEYLFLDMPSTAPETDD</sequence>
<gene>
    <name evidence="2" type="ORF">TBIB3V08_LOCUS7866</name>
</gene>
<dbReference type="EMBL" id="OD567323">
    <property type="protein sequence ID" value="CAD7445514.1"/>
    <property type="molecule type" value="Genomic_DNA"/>
</dbReference>
<feature type="region of interest" description="Disordered" evidence="1">
    <location>
        <begin position="74"/>
        <end position="100"/>
    </location>
</feature>
<feature type="region of interest" description="Disordered" evidence="1">
    <location>
        <begin position="155"/>
        <end position="190"/>
    </location>
</feature>
<name>A0A7R9I2Z3_9NEOP</name>
<organism evidence="2">
    <name type="scientific">Timema bartmani</name>
    <dbReference type="NCBI Taxonomy" id="61472"/>
    <lineage>
        <taxon>Eukaryota</taxon>
        <taxon>Metazoa</taxon>
        <taxon>Ecdysozoa</taxon>
        <taxon>Arthropoda</taxon>
        <taxon>Hexapoda</taxon>
        <taxon>Insecta</taxon>
        <taxon>Pterygota</taxon>
        <taxon>Neoptera</taxon>
        <taxon>Polyneoptera</taxon>
        <taxon>Phasmatodea</taxon>
        <taxon>Timematodea</taxon>
        <taxon>Timematoidea</taxon>
        <taxon>Timematidae</taxon>
        <taxon>Timema</taxon>
    </lineage>
</organism>
<evidence type="ECO:0000313" key="2">
    <source>
        <dbReference type="EMBL" id="CAD7445514.1"/>
    </source>
</evidence>
<feature type="region of interest" description="Disordered" evidence="1">
    <location>
        <begin position="1"/>
        <end position="34"/>
    </location>
</feature>
<reference evidence="2" key="1">
    <citation type="submission" date="2020-11" db="EMBL/GenBank/DDBJ databases">
        <authorList>
            <person name="Tran Van P."/>
        </authorList>
    </citation>
    <scope>NUCLEOTIDE SEQUENCE</scope>
</reference>
<evidence type="ECO:0000256" key="1">
    <source>
        <dbReference type="SAM" id="MobiDB-lite"/>
    </source>
</evidence>
<feature type="compositionally biased region" description="Polar residues" evidence="1">
    <location>
        <begin position="1"/>
        <end position="20"/>
    </location>
</feature>